<dbReference type="Gene3D" id="1.25.40.20">
    <property type="entry name" value="Ankyrin repeat-containing domain"/>
    <property type="match status" value="2"/>
</dbReference>
<feature type="repeat" description="ANK" evidence="5">
    <location>
        <begin position="53"/>
        <end position="85"/>
    </location>
</feature>
<evidence type="ECO:0000256" key="3">
    <source>
        <dbReference type="ARBA" id="ARBA00023043"/>
    </source>
</evidence>
<keyword evidence="1" id="KW-0677">Repeat</keyword>
<keyword evidence="4" id="KW-0326">Glycosidase</keyword>
<dbReference type="Proteomes" id="UP000038045">
    <property type="component" value="Unplaced"/>
</dbReference>
<sequence length="942" mass="106384">MSSNSLQNESVEKASEMLLTCIIEGRVDVLKGILNQLVKQQNYSHILDGVHNENGSLLHNAVILNNLDAVRTLLSVGASPCIQNEDNKTPYQCAQSDDIKNAFTQEILQAAATSNAGKVCRLIASGVPVNSYDSELTKNTPLHWAASFGNEEIIKAFCDSQADVNAINCKGETPLHDAVKRNDDKIVRILIDYGADVHIKDNNNISPFELATSKNYSSIVSLMSMNDVAQQLRRAESIISADFETASIMTSDTTTEFMDKTNNNDVNIKLESWTDLLWPQPQFLEIEKNSSTIQFPKDNRLKVYFSSSSEGNPRRLMQCIQTVSSVLASINLEVEYRGHEVSDSPLEGRIICGLYNLGKNIESYSLSVTKSGIEIYANDYAGIKYGFSTLAQILRLHRGNAYMFSQRNSSIDYNDERQMTNKALQFSNNTFIPSIETNNISPNTSYNGFSEHNEQNFTFITPPGQIPCLTIRDYPEMEVRAVFQDFSGCRILNTETVLQMATRLSYCKVNYLFVNFESRTTDTYQLPYTNRDLFHMTQVCEELFITLVPSLDFQTSYIEVEDARVFIEKFMDDFPLCKSIHFGENITSILLSNPNFMHTIQKRIKKIFLSIELLESNINQINNLPPYAILCLDAKFPFDLELKLSARVNIVLRHRVSDVGFLTSSPETIAKKTILAEKLTYKMYILGNMICDLSTGVEIMPPSLSYIPEVAATGISWNKTIDFRRFSFFMPRITAEHILLDGGLTVLFEQAMTLGKVEHEITKFSLGQHKLSTITNLSITSQKIPKNVISIFVEILLNPDNIKLDRLTPLVFKKARIELRKSMKALNDARKYLPYNFELALVLAEIQLVTELMTLLSRLGQSLCMYGNSETLRGNQYLSVGQLPANVRTDMANALLDIRTKFQHTWLSRNMASTLPNALKIFDNLFKSLLPPNLQSYSNMVL</sequence>
<dbReference type="Pfam" id="PF12796">
    <property type="entry name" value="Ank_2"/>
    <property type="match status" value="1"/>
</dbReference>
<dbReference type="PANTHER" id="PTHR24171:SF9">
    <property type="entry name" value="ANKYRIN REPEAT DOMAIN-CONTAINING PROTEIN 39"/>
    <property type="match status" value="1"/>
</dbReference>
<dbReference type="AlphaFoldDB" id="A0A0N4ZT12"/>
<keyword evidence="7" id="KW-1185">Reference proteome</keyword>
<dbReference type="InterPro" id="IPR029018">
    <property type="entry name" value="Hex-like_dom2"/>
</dbReference>
<dbReference type="SMART" id="SM00248">
    <property type="entry name" value="ANK"/>
    <property type="match status" value="3"/>
</dbReference>
<accession>A0A0N4ZT12</accession>
<dbReference type="PANTHER" id="PTHR24171">
    <property type="entry name" value="ANKYRIN REPEAT DOMAIN-CONTAINING PROTEIN 39-RELATED"/>
    <property type="match status" value="1"/>
</dbReference>
<dbReference type="InterPro" id="IPR002110">
    <property type="entry name" value="Ankyrin_rpt"/>
</dbReference>
<evidence type="ECO:0000259" key="6">
    <source>
        <dbReference type="Pfam" id="PF02838"/>
    </source>
</evidence>
<dbReference type="PRINTS" id="PR01415">
    <property type="entry name" value="ANKYRIN"/>
</dbReference>
<evidence type="ECO:0000256" key="1">
    <source>
        <dbReference type="ARBA" id="ARBA00022737"/>
    </source>
</evidence>
<dbReference type="WBParaSite" id="PTRK_0001164400.1">
    <property type="protein sequence ID" value="PTRK_0001164400.1"/>
    <property type="gene ID" value="PTRK_0001164400"/>
</dbReference>
<evidence type="ECO:0000256" key="5">
    <source>
        <dbReference type="PROSITE-ProRule" id="PRU00023"/>
    </source>
</evidence>
<reference evidence="8" key="1">
    <citation type="submission" date="2017-02" db="UniProtKB">
        <authorList>
            <consortium name="WormBaseParasite"/>
        </authorList>
    </citation>
    <scope>IDENTIFICATION</scope>
</reference>
<dbReference type="PROSITE" id="PS50088">
    <property type="entry name" value="ANK_REPEAT"/>
    <property type="match status" value="3"/>
</dbReference>
<dbReference type="GO" id="GO:0016798">
    <property type="term" value="F:hydrolase activity, acting on glycosyl bonds"/>
    <property type="evidence" value="ECO:0007669"/>
    <property type="project" value="UniProtKB-KW"/>
</dbReference>
<keyword evidence="3 5" id="KW-0040">ANK repeat</keyword>
<proteinExistence type="predicted"/>
<dbReference type="Gene3D" id="3.30.379.10">
    <property type="entry name" value="Chitobiase/beta-hexosaminidase domain 2-like"/>
    <property type="match status" value="1"/>
</dbReference>
<evidence type="ECO:0000313" key="8">
    <source>
        <dbReference type="WBParaSite" id="PTRK_0001164400.1"/>
    </source>
</evidence>
<dbReference type="PROSITE" id="PS50297">
    <property type="entry name" value="ANK_REP_REGION"/>
    <property type="match status" value="2"/>
</dbReference>
<feature type="domain" description="Beta-hexosaminidase bacterial type N-terminal" evidence="6">
    <location>
        <begin position="335"/>
        <end position="398"/>
    </location>
</feature>
<evidence type="ECO:0000313" key="7">
    <source>
        <dbReference type="Proteomes" id="UP000038045"/>
    </source>
</evidence>
<dbReference type="SUPFAM" id="SSF48403">
    <property type="entry name" value="Ankyrin repeat"/>
    <property type="match status" value="1"/>
</dbReference>
<dbReference type="InterPro" id="IPR015882">
    <property type="entry name" value="HEX_bac_N"/>
</dbReference>
<evidence type="ECO:0000256" key="4">
    <source>
        <dbReference type="ARBA" id="ARBA00023295"/>
    </source>
</evidence>
<evidence type="ECO:0000256" key="2">
    <source>
        <dbReference type="ARBA" id="ARBA00022801"/>
    </source>
</evidence>
<organism evidence="7 8">
    <name type="scientific">Parastrongyloides trichosuri</name>
    <name type="common">Possum-specific nematode worm</name>
    <dbReference type="NCBI Taxonomy" id="131310"/>
    <lineage>
        <taxon>Eukaryota</taxon>
        <taxon>Metazoa</taxon>
        <taxon>Ecdysozoa</taxon>
        <taxon>Nematoda</taxon>
        <taxon>Chromadorea</taxon>
        <taxon>Rhabditida</taxon>
        <taxon>Tylenchina</taxon>
        <taxon>Panagrolaimomorpha</taxon>
        <taxon>Strongyloidoidea</taxon>
        <taxon>Strongyloididae</taxon>
        <taxon>Parastrongyloides</taxon>
    </lineage>
</organism>
<protein>
    <submittedName>
        <fullName evidence="8">ANK_REP_REGION domain-containing protein</fullName>
    </submittedName>
</protein>
<feature type="repeat" description="ANK" evidence="5">
    <location>
        <begin position="137"/>
        <end position="169"/>
    </location>
</feature>
<feature type="repeat" description="ANK" evidence="5">
    <location>
        <begin position="170"/>
        <end position="202"/>
    </location>
</feature>
<keyword evidence="2" id="KW-0378">Hydrolase</keyword>
<dbReference type="STRING" id="131310.A0A0N4ZT12"/>
<dbReference type="InterPro" id="IPR036770">
    <property type="entry name" value="Ankyrin_rpt-contain_sf"/>
</dbReference>
<dbReference type="Pfam" id="PF02838">
    <property type="entry name" value="Glyco_hydro_20b"/>
    <property type="match status" value="1"/>
</dbReference>
<dbReference type="SUPFAM" id="SSF55545">
    <property type="entry name" value="beta-N-acetylhexosaminidase-like domain"/>
    <property type="match status" value="1"/>
</dbReference>
<name>A0A0N4ZT12_PARTI</name>